<name>A0A8S4RJB4_9NEOP</name>
<comment type="caution">
    <text evidence="2">The sequence shown here is derived from an EMBL/GenBank/DDBJ whole genome shotgun (WGS) entry which is preliminary data.</text>
</comment>
<feature type="compositionally biased region" description="Basic and acidic residues" evidence="1">
    <location>
        <begin position="91"/>
        <end position="114"/>
    </location>
</feature>
<organism evidence="2 3">
    <name type="scientific">Pararge aegeria aegeria</name>
    <dbReference type="NCBI Taxonomy" id="348720"/>
    <lineage>
        <taxon>Eukaryota</taxon>
        <taxon>Metazoa</taxon>
        <taxon>Ecdysozoa</taxon>
        <taxon>Arthropoda</taxon>
        <taxon>Hexapoda</taxon>
        <taxon>Insecta</taxon>
        <taxon>Pterygota</taxon>
        <taxon>Neoptera</taxon>
        <taxon>Endopterygota</taxon>
        <taxon>Lepidoptera</taxon>
        <taxon>Glossata</taxon>
        <taxon>Ditrysia</taxon>
        <taxon>Papilionoidea</taxon>
        <taxon>Nymphalidae</taxon>
        <taxon>Satyrinae</taxon>
        <taxon>Satyrini</taxon>
        <taxon>Parargina</taxon>
        <taxon>Pararge</taxon>
    </lineage>
</organism>
<protein>
    <submittedName>
        <fullName evidence="2">Jg20905 protein</fullName>
    </submittedName>
</protein>
<feature type="region of interest" description="Disordered" evidence="1">
    <location>
        <begin position="87"/>
        <end position="115"/>
    </location>
</feature>
<feature type="compositionally biased region" description="Polar residues" evidence="1">
    <location>
        <begin position="46"/>
        <end position="57"/>
    </location>
</feature>
<evidence type="ECO:0000313" key="3">
    <source>
        <dbReference type="Proteomes" id="UP000838756"/>
    </source>
</evidence>
<accession>A0A8S4RJB4</accession>
<dbReference type="AlphaFoldDB" id="A0A8S4RJB4"/>
<sequence>MDRNGYFFYVASTAKKKKISLMQPKPPRMAFEEKRRPGVAERLHSSPFSHSVASAATENGRGDSMSQRAGSDAPRARLYTQLESYQPRYHTIRESGDKRVESECKKRVRNEQRKAGYQSVSNNILSPAHYHPITGPLQGTGLLFRSAVNTWHINPRRCSNAG</sequence>
<keyword evidence="3" id="KW-1185">Reference proteome</keyword>
<dbReference type="EMBL" id="CAKXAJ010025217">
    <property type="protein sequence ID" value="CAH2236687.1"/>
    <property type="molecule type" value="Genomic_DNA"/>
</dbReference>
<feature type="region of interest" description="Disordered" evidence="1">
    <location>
        <begin position="24"/>
        <end position="75"/>
    </location>
</feature>
<gene>
    <name evidence="2" type="primary">jg20905</name>
    <name evidence="2" type="ORF">PAEG_LOCUS14039</name>
</gene>
<evidence type="ECO:0000256" key="1">
    <source>
        <dbReference type="SAM" id="MobiDB-lite"/>
    </source>
</evidence>
<dbReference type="OrthoDB" id="7314485at2759"/>
<feature type="compositionally biased region" description="Basic and acidic residues" evidence="1">
    <location>
        <begin position="30"/>
        <end position="44"/>
    </location>
</feature>
<evidence type="ECO:0000313" key="2">
    <source>
        <dbReference type="EMBL" id="CAH2236687.1"/>
    </source>
</evidence>
<dbReference type="Proteomes" id="UP000838756">
    <property type="component" value="Unassembled WGS sequence"/>
</dbReference>
<reference evidence="2" key="1">
    <citation type="submission" date="2022-03" db="EMBL/GenBank/DDBJ databases">
        <authorList>
            <person name="Lindestad O."/>
        </authorList>
    </citation>
    <scope>NUCLEOTIDE SEQUENCE</scope>
</reference>
<proteinExistence type="predicted"/>